<dbReference type="AlphaFoldDB" id="A0A392QED9"/>
<keyword evidence="4" id="KW-0472">Membrane</keyword>
<dbReference type="EMBL" id="LXQA010129247">
    <property type="protein sequence ID" value="MCI22217.1"/>
    <property type="molecule type" value="Genomic_DNA"/>
</dbReference>
<dbReference type="Proteomes" id="UP000265520">
    <property type="component" value="Unassembled WGS sequence"/>
</dbReference>
<keyword evidence="6" id="KW-1185">Reference proteome</keyword>
<evidence type="ECO:0000313" key="5">
    <source>
        <dbReference type="EMBL" id="MCI22217.1"/>
    </source>
</evidence>
<dbReference type="GO" id="GO:0016192">
    <property type="term" value="P:vesicle-mediated transport"/>
    <property type="evidence" value="ECO:0007669"/>
    <property type="project" value="InterPro"/>
</dbReference>
<evidence type="ECO:0000256" key="1">
    <source>
        <dbReference type="ARBA" id="ARBA00004308"/>
    </source>
</evidence>
<feature type="non-terminal residue" evidence="5">
    <location>
        <position position="191"/>
    </location>
</feature>
<accession>A0A392QED9</accession>
<evidence type="ECO:0000256" key="3">
    <source>
        <dbReference type="ARBA" id="ARBA00022927"/>
    </source>
</evidence>
<evidence type="ECO:0000256" key="2">
    <source>
        <dbReference type="ARBA" id="ARBA00022448"/>
    </source>
</evidence>
<protein>
    <submittedName>
        <fullName evidence="5">Beta-adaptin A-like protein</fullName>
    </submittedName>
</protein>
<dbReference type="GO" id="GO:0015031">
    <property type="term" value="P:protein transport"/>
    <property type="evidence" value="ECO:0007669"/>
    <property type="project" value="UniProtKB-KW"/>
</dbReference>
<dbReference type="InterPro" id="IPR026739">
    <property type="entry name" value="AP_beta"/>
</dbReference>
<dbReference type="GO" id="GO:0012505">
    <property type="term" value="C:endomembrane system"/>
    <property type="evidence" value="ECO:0007669"/>
    <property type="project" value="UniProtKB-SubCell"/>
</dbReference>
<comment type="caution">
    <text evidence="5">The sequence shown here is derived from an EMBL/GenBank/DDBJ whole genome shotgun (WGS) entry which is preliminary data.</text>
</comment>
<reference evidence="5 6" key="1">
    <citation type="journal article" date="2018" name="Front. Plant Sci.">
        <title>Red Clover (Trifolium pratense) and Zigzag Clover (T. medium) - A Picture of Genomic Similarities and Differences.</title>
        <authorList>
            <person name="Dluhosova J."/>
            <person name="Istvanek J."/>
            <person name="Nedelnik J."/>
            <person name="Repkova J."/>
        </authorList>
    </citation>
    <scope>NUCLEOTIDE SEQUENCE [LARGE SCALE GENOMIC DNA]</scope>
    <source>
        <strain evidence="6">cv. 10/8</strain>
        <tissue evidence="5">Leaf</tissue>
    </source>
</reference>
<organism evidence="5 6">
    <name type="scientific">Trifolium medium</name>
    <dbReference type="NCBI Taxonomy" id="97028"/>
    <lineage>
        <taxon>Eukaryota</taxon>
        <taxon>Viridiplantae</taxon>
        <taxon>Streptophyta</taxon>
        <taxon>Embryophyta</taxon>
        <taxon>Tracheophyta</taxon>
        <taxon>Spermatophyta</taxon>
        <taxon>Magnoliopsida</taxon>
        <taxon>eudicotyledons</taxon>
        <taxon>Gunneridae</taxon>
        <taxon>Pentapetalae</taxon>
        <taxon>rosids</taxon>
        <taxon>fabids</taxon>
        <taxon>Fabales</taxon>
        <taxon>Fabaceae</taxon>
        <taxon>Papilionoideae</taxon>
        <taxon>50 kb inversion clade</taxon>
        <taxon>NPAAA clade</taxon>
        <taxon>Hologalegina</taxon>
        <taxon>IRL clade</taxon>
        <taxon>Trifolieae</taxon>
        <taxon>Trifolium</taxon>
    </lineage>
</organism>
<evidence type="ECO:0000256" key="4">
    <source>
        <dbReference type="ARBA" id="ARBA00023136"/>
    </source>
</evidence>
<sequence>MKDAVYDFIMLLDFVEETPLDILIIDKYNEPSDVKRLKLKMMTAVANESNTGEMVTELCEYAAYVDIPSARGSIWVVVKMVLQQYDVNVVVVPLIQFLEMERGYFISKALMFATIINSSVRVMPWDPGKSMLLWLKLFVNVFGKILFQYMVCLIGYIADSQSLPAGLYEVWQQDKELEEALDIRKNEQGEV</sequence>
<proteinExistence type="predicted"/>
<name>A0A392QED9_9FABA</name>
<keyword evidence="2" id="KW-0813">Transport</keyword>
<dbReference type="InterPro" id="IPR011989">
    <property type="entry name" value="ARM-like"/>
</dbReference>
<dbReference type="PANTHER" id="PTHR11134">
    <property type="entry name" value="ADAPTOR COMPLEX SUBUNIT BETA FAMILY MEMBER"/>
    <property type="match status" value="1"/>
</dbReference>
<evidence type="ECO:0000313" key="6">
    <source>
        <dbReference type="Proteomes" id="UP000265520"/>
    </source>
</evidence>
<keyword evidence="3" id="KW-0653">Protein transport</keyword>
<comment type="subcellular location">
    <subcellularLocation>
        <location evidence="1">Endomembrane system</location>
    </subcellularLocation>
</comment>
<dbReference type="Gene3D" id="1.25.10.10">
    <property type="entry name" value="Leucine-rich Repeat Variant"/>
    <property type="match status" value="1"/>
</dbReference>